<evidence type="ECO:0000313" key="1">
    <source>
        <dbReference type="EMBL" id="NAS12759.1"/>
    </source>
</evidence>
<accession>A0A6L9EEM6</accession>
<proteinExistence type="predicted"/>
<protein>
    <submittedName>
        <fullName evidence="1">DUF1697 domain-containing protein</fullName>
    </submittedName>
</protein>
<dbReference type="RefSeq" id="WP_161435792.1">
    <property type="nucleotide sequence ID" value="NZ_WXYO01000005.1"/>
</dbReference>
<dbReference type="Pfam" id="PF08002">
    <property type="entry name" value="DUF1697"/>
    <property type="match status" value="1"/>
</dbReference>
<dbReference type="SUPFAM" id="SSF160379">
    <property type="entry name" value="SP0830-like"/>
    <property type="match status" value="1"/>
</dbReference>
<dbReference type="InterPro" id="IPR012545">
    <property type="entry name" value="DUF1697"/>
</dbReference>
<gene>
    <name evidence="1" type="ORF">GTQ38_12140</name>
</gene>
<name>A0A6L9EEM6_9FLAO</name>
<dbReference type="PANTHER" id="PTHR36439:SF1">
    <property type="entry name" value="DUF1697 DOMAIN-CONTAINING PROTEIN"/>
    <property type="match status" value="1"/>
</dbReference>
<reference evidence="1 2" key="1">
    <citation type="submission" date="2020-01" db="EMBL/GenBank/DDBJ databases">
        <title>Bacteria diversity of Porities sp.</title>
        <authorList>
            <person name="Wang G."/>
        </authorList>
    </citation>
    <scope>NUCLEOTIDE SEQUENCE [LARGE SCALE GENOMIC DNA]</scope>
    <source>
        <strain evidence="1 2">R33</strain>
    </source>
</reference>
<sequence length="182" mass="20691">MMTTYIALLRGINVSGQKKIRMLDLKHCFERSGYSEVTTYIQSGNVVFKVKKSDVIKIADDIHDAIQTTFGFDVPVVVLEVDELRSILDVNPFSEDPEFENEKLYYTILKSEPQPENLASFTEEKYENEKCVVLGKCAYLFCMKGAGKAKLNNNLIERKLKVQATTRNQRTLLKLLALAESV</sequence>
<dbReference type="Gene3D" id="3.30.70.1280">
    <property type="entry name" value="SP0830-like domains"/>
    <property type="match status" value="1"/>
</dbReference>
<keyword evidence="2" id="KW-1185">Reference proteome</keyword>
<dbReference type="PANTHER" id="PTHR36439">
    <property type="entry name" value="BLL4334 PROTEIN"/>
    <property type="match status" value="1"/>
</dbReference>
<evidence type="ECO:0000313" key="2">
    <source>
        <dbReference type="Proteomes" id="UP000475249"/>
    </source>
</evidence>
<dbReference type="AlphaFoldDB" id="A0A6L9EEM6"/>
<dbReference type="PIRSF" id="PIRSF008502">
    <property type="entry name" value="UCP008502"/>
    <property type="match status" value="1"/>
</dbReference>
<organism evidence="1 2">
    <name type="scientific">Poritiphilus flavus</name>
    <dbReference type="NCBI Taxonomy" id="2697053"/>
    <lineage>
        <taxon>Bacteria</taxon>
        <taxon>Pseudomonadati</taxon>
        <taxon>Bacteroidota</taxon>
        <taxon>Flavobacteriia</taxon>
        <taxon>Flavobacteriales</taxon>
        <taxon>Flavobacteriaceae</taxon>
        <taxon>Poritiphilus</taxon>
    </lineage>
</organism>
<dbReference type="Proteomes" id="UP000475249">
    <property type="component" value="Unassembled WGS sequence"/>
</dbReference>
<comment type="caution">
    <text evidence="1">The sequence shown here is derived from an EMBL/GenBank/DDBJ whole genome shotgun (WGS) entry which is preliminary data.</text>
</comment>
<dbReference type="EMBL" id="WXYO01000005">
    <property type="protein sequence ID" value="NAS12759.1"/>
    <property type="molecule type" value="Genomic_DNA"/>
</dbReference>